<evidence type="ECO:0000256" key="8">
    <source>
        <dbReference type="PIRNR" id="PIRNR038186"/>
    </source>
</evidence>
<dbReference type="SUPFAM" id="SSF56059">
    <property type="entry name" value="Glutathione synthetase ATP-binding domain-like"/>
    <property type="match status" value="1"/>
</dbReference>
<evidence type="ECO:0000256" key="2">
    <source>
        <dbReference type="ARBA" id="ARBA00022679"/>
    </source>
</evidence>
<dbReference type="EC" id="2.7.1.134" evidence="8"/>
<comment type="subunit">
    <text evidence="8">Monomer.</text>
</comment>
<keyword evidence="4 8" id="KW-0547">Nucleotide-binding</keyword>
<keyword evidence="7 8" id="KW-0460">Magnesium</keyword>
<dbReference type="Proteomes" id="UP000695022">
    <property type="component" value="Unplaced"/>
</dbReference>
<evidence type="ECO:0000259" key="9">
    <source>
        <dbReference type="Pfam" id="PF05770"/>
    </source>
</evidence>
<keyword evidence="11" id="KW-1185">Reference proteome</keyword>
<dbReference type="InterPro" id="IPR008656">
    <property type="entry name" value="Inositol_tetrakis-P_1-kinase"/>
</dbReference>
<evidence type="ECO:0000256" key="4">
    <source>
        <dbReference type="ARBA" id="ARBA00022741"/>
    </source>
</evidence>
<keyword evidence="2 8" id="KW-0808">Transferase</keyword>
<dbReference type="Pfam" id="PF05770">
    <property type="entry name" value="Ins134_P3_kin"/>
    <property type="match status" value="1"/>
</dbReference>
<dbReference type="GeneID" id="106808817"/>
<dbReference type="InterPro" id="IPR040464">
    <property type="entry name" value="InsP(3)kin_ATP-grasp"/>
</dbReference>
<dbReference type="PANTHER" id="PTHR14217:SF1">
    <property type="entry name" value="INOSITOL-TETRAKISPHOSPHATE 1-KINASE"/>
    <property type="match status" value="1"/>
</dbReference>
<evidence type="ECO:0000256" key="3">
    <source>
        <dbReference type="ARBA" id="ARBA00022723"/>
    </source>
</evidence>
<proteinExistence type="inferred from homology"/>
<gene>
    <name evidence="12" type="primary">LOC106808817</name>
</gene>
<evidence type="ECO:0000259" key="10">
    <source>
        <dbReference type="Pfam" id="PF17927"/>
    </source>
</evidence>
<evidence type="ECO:0000256" key="1">
    <source>
        <dbReference type="ARBA" id="ARBA00009601"/>
    </source>
</evidence>
<name>A0ABM1E4P5_PRICU</name>
<evidence type="ECO:0000313" key="12">
    <source>
        <dbReference type="RefSeq" id="XP_014667166.1"/>
    </source>
</evidence>
<dbReference type="PIRSF" id="PIRSF038186">
    <property type="entry name" value="ITPK"/>
    <property type="match status" value="1"/>
</dbReference>
<evidence type="ECO:0000256" key="7">
    <source>
        <dbReference type="ARBA" id="ARBA00022842"/>
    </source>
</evidence>
<accession>A0ABM1E4P5</accession>
<dbReference type="Pfam" id="PF17927">
    <property type="entry name" value="Ins134_P3_kin_N"/>
    <property type="match status" value="1"/>
</dbReference>
<dbReference type="RefSeq" id="XP_014667166.1">
    <property type="nucleotide sequence ID" value="XM_014811680.1"/>
</dbReference>
<comment type="catalytic activity">
    <reaction evidence="8">
        <text>1D-myo-inositol 3,4,5,6-tetrakisphosphate + ATP = 1D-myo-inositol 1,3,4,5,6-pentakisphosphate + ADP + H(+)</text>
        <dbReference type="Rhea" id="RHEA:12452"/>
        <dbReference type="ChEBI" id="CHEBI:15378"/>
        <dbReference type="ChEBI" id="CHEBI:30616"/>
        <dbReference type="ChEBI" id="CHEBI:57539"/>
        <dbReference type="ChEBI" id="CHEBI:57733"/>
        <dbReference type="ChEBI" id="CHEBI:456216"/>
        <dbReference type="EC" id="2.7.1.134"/>
    </reaction>
</comment>
<comment type="similarity">
    <text evidence="1 8">Belongs to the ITPK1 family.</text>
</comment>
<keyword evidence="6 8" id="KW-0067">ATP-binding</keyword>
<organism evidence="11 12">
    <name type="scientific">Priapulus caudatus</name>
    <name type="common">Priapulid worm</name>
    <dbReference type="NCBI Taxonomy" id="37621"/>
    <lineage>
        <taxon>Eukaryota</taxon>
        <taxon>Metazoa</taxon>
        <taxon>Ecdysozoa</taxon>
        <taxon>Scalidophora</taxon>
        <taxon>Priapulida</taxon>
        <taxon>Priapulimorpha</taxon>
        <taxon>Priapulimorphida</taxon>
        <taxon>Priapulidae</taxon>
        <taxon>Priapulus</taxon>
    </lineage>
</organism>
<dbReference type="InterPro" id="IPR041429">
    <property type="entry name" value="ITPK1_N"/>
</dbReference>
<feature type="domain" description="Inositol-tetrakisphosphate 1-kinase N-terminal" evidence="10">
    <location>
        <begin position="13"/>
        <end position="102"/>
    </location>
</feature>
<evidence type="ECO:0000313" key="11">
    <source>
        <dbReference type="Proteomes" id="UP000695022"/>
    </source>
</evidence>
<feature type="domain" description="Inositol 1,3,4-trisphosphate 5/6-kinase ATP-grasp" evidence="9">
    <location>
        <begin position="127"/>
        <end position="320"/>
    </location>
</feature>
<dbReference type="PANTHER" id="PTHR14217">
    <property type="entry name" value="INOSITOL-TETRAKISPHOSPHATE 1-KINASE"/>
    <property type="match status" value="1"/>
</dbReference>
<keyword evidence="3 8" id="KW-0479">Metal-binding</keyword>
<evidence type="ECO:0000256" key="5">
    <source>
        <dbReference type="ARBA" id="ARBA00022777"/>
    </source>
</evidence>
<keyword evidence="5 8" id="KW-0418">Kinase</keyword>
<dbReference type="Gene3D" id="3.40.50.11370">
    <property type="match status" value="1"/>
</dbReference>
<protein>
    <recommendedName>
        <fullName evidence="8">Inositol-tetrakisphosphate 1-kinase</fullName>
        <ecNumber evidence="8">2.7.1.134</ecNumber>
    </recommendedName>
</protein>
<dbReference type="Gene3D" id="3.30.1490.220">
    <property type="match status" value="1"/>
</dbReference>
<comment type="function">
    <text evidence="8">Kinase that can phosphorylate various inositol polyphosphate such as Ins(3,4,5,6)P4 or Ins(1,3,4)P3.</text>
</comment>
<evidence type="ECO:0000256" key="6">
    <source>
        <dbReference type="ARBA" id="ARBA00022840"/>
    </source>
</evidence>
<sequence length="380" mass="42617">MSDIQVRPLPVRRIGYWMSEKKRRKLNLAYFADLCRRNNMELVKVDLNRPLVEQGPFDVFIHKLSDVMAKAGLGDQRSHEICTSIEEYLARHPSTLVLDPLPRVRCLLDRYTQYSLLDNGPMSGLGDVFTPSFVELKTKDVTENLKLLRMANVTFPFVCKPLVAHGSSSAHEMSIIFNEAGVQGVTPPCVAQTFVNHNALLYKIFVIGDQHFTIERPSIRNLYSGGQKTVFFHSGDVSGANASSSLNDVEQADVPASVRPQPMKLSRLVDVVRERLQLALCGIDVIVEHGTGRYAVIDINAFPGYDGVPDLFEVLLGYIVQQLDRRDDKMTVCSARDDKMAARGSLVVSSRAVERENAYNRQQTMSLETAVRHNSWLLHA</sequence>
<comment type="cofactor">
    <cofactor evidence="8">
        <name>Mg(2+)</name>
        <dbReference type="ChEBI" id="CHEBI:18420"/>
    </cofactor>
    <text evidence="8">Binds 2 magnesium ions per subunit.</text>
</comment>
<reference evidence="12" key="1">
    <citation type="submission" date="2025-08" db="UniProtKB">
        <authorList>
            <consortium name="RefSeq"/>
        </authorList>
    </citation>
    <scope>IDENTIFICATION</scope>
</reference>